<dbReference type="AlphaFoldDB" id="A0A5J4WZD5"/>
<evidence type="ECO:0000313" key="2">
    <source>
        <dbReference type="Proteomes" id="UP000324800"/>
    </source>
</evidence>
<proteinExistence type="predicted"/>
<reference evidence="1 2" key="1">
    <citation type="submission" date="2019-03" db="EMBL/GenBank/DDBJ databases">
        <title>Single cell metagenomics reveals metabolic interactions within the superorganism composed of flagellate Streblomastix strix and complex community of Bacteroidetes bacteria on its surface.</title>
        <authorList>
            <person name="Treitli S.C."/>
            <person name="Kolisko M."/>
            <person name="Husnik F."/>
            <person name="Keeling P."/>
            <person name="Hampl V."/>
        </authorList>
    </citation>
    <scope>NUCLEOTIDE SEQUENCE [LARGE SCALE GENOMIC DNA]</scope>
    <source>
        <strain evidence="1">ST1C</strain>
    </source>
</reference>
<comment type="caution">
    <text evidence="1">The sequence shown here is derived from an EMBL/GenBank/DDBJ whole genome shotgun (WGS) entry which is preliminary data.</text>
</comment>
<evidence type="ECO:0000313" key="1">
    <source>
        <dbReference type="EMBL" id="KAA6399705.1"/>
    </source>
</evidence>
<dbReference type="Proteomes" id="UP000324800">
    <property type="component" value="Unassembled WGS sequence"/>
</dbReference>
<dbReference type="EMBL" id="SNRW01000698">
    <property type="protein sequence ID" value="KAA6399705.1"/>
    <property type="molecule type" value="Genomic_DNA"/>
</dbReference>
<accession>A0A5J4WZD5</accession>
<dbReference type="OrthoDB" id="10500762at2759"/>
<protein>
    <submittedName>
        <fullName evidence="1">Uncharacterized protein</fullName>
    </submittedName>
</protein>
<name>A0A5J4WZD5_9EUKA</name>
<gene>
    <name evidence="1" type="ORF">EZS28_004765</name>
</gene>
<organism evidence="1 2">
    <name type="scientific">Streblomastix strix</name>
    <dbReference type="NCBI Taxonomy" id="222440"/>
    <lineage>
        <taxon>Eukaryota</taxon>
        <taxon>Metamonada</taxon>
        <taxon>Preaxostyla</taxon>
        <taxon>Oxymonadida</taxon>
        <taxon>Streblomastigidae</taxon>
        <taxon>Streblomastix</taxon>
    </lineage>
</organism>
<sequence length="566" mass="65012">MSVSIDPKRTLLFPIMKLYDFNTDPIQDIPSAYLTVADTDNPVRWHIHISSELKADKNDGEHHYSIKEIKPESQMPALFDKEILISLSDSDHDVTQIQNSFLSIVLTANVQFDNKFEGFEECYKDETVLFIRLKSASQVIREYTIYHRGITIDGTLQNDSTTEQFIYNTVKPRSEKNNRKHIHSLYENIHKFDASSCGTYVTIREIEEAIKDQVSILHTMFIRFRLSIPLDDILVFSGFTDYPNSLFGDLKIQFKINLNAFVFAQVNPIISMAKYYTMNKTNLMAIGPDKLKNIDLLFRNWSLGYQYTKQFTQMGCTADLITKIMTANMSSYKVTDDCLQRVREFYANRPFVVPSQRVEAWSFPTSATTTGIRTSQNIPLSHVTDLCLQFFKDVRVTTYYENLCYHNMQVTTCGRNFPDMPMNALDQQFFQMQLNASNLDLLFDATDQFEDALTTPRNTASRRLNPHTDLTSFMITLQCERNSNVALTFDGLDTNNQNVSVELRGGPIYQGNTDCYYNVDLMGKRPLPIIKCTIHETFWLFGPANGGTCVYNVNNTFDEVISQIEG</sequence>